<keyword evidence="6 7" id="KW-0472">Membrane</keyword>
<evidence type="ECO:0000256" key="5">
    <source>
        <dbReference type="ARBA" id="ARBA00022989"/>
    </source>
</evidence>
<reference evidence="10" key="1">
    <citation type="submission" date="2021-04" db="EMBL/GenBank/DDBJ databases">
        <title>Genome based classification of Actinospica acidithermotolerans sp. nov., an actinobacterium isolated from an Indonesian hot spring.</title>
        <authorList>
            <person name="Kusuma A.B."/>
            <person name="Putra K.E."/>
            <person name="Nafisah S."/>
            <person name="Loh J."/>
            <person name="Nouioui I."/>
            <person name="Goodfellow M."/>
        </authorList>
    </citation>
    <scope>NUCLEOTIDE SEQUENCE</scope>
    <source>
        <strain evidence="10">CSCA 57</strain>
    </source>
</reference>
<evidence type="ECO:0000259" key="9">
    <source>
        <dbReference type="PROSITE" id="PS50928"/>
    </source>
</evidence>
<dbReference type="Proteomes" id="UP000675781">
    <property type="component" value="Unassembled WGS sequence"/>
</dbReference>
<dbReference type="AlphaFoldDB" id="A0A941IVB4"/>
<evidence type="ECO:0000256" key="8">
    <source>
        <dbReference type="SAM" id="MobiDB-lite"/>
    </source>
</evidence>
<dbReference type="GO" id="GO:0005886">
    <property type="term" value="C:plasma membrane"/>
    <property type="evidence" value="ECO:0007669"/>
    <property type="project" value="UniProtKB-SubCell"/>
</dbReference>
<dbReference type="PANTHER" id="PTHR30193">
    <property type="entry name" value="ABC TRANSPORTER PERMEASE PROTEIN"/>
    <property type="match status" value="1"/>
</dbReference>
<dbReference type="CDD" id="cd06261">
    <property type="entry name" value="TM_PBP2"/>
    <property type="match status" value="1"/>
</dbReference>
<dbReference type="Gene3D" id="1.10.3720.10">
    <property type="entry name" value="MetI-like"/>
    <property type="match status" value="1"/>
</dbReference>
<dbReference type="PROSITE" id="PS50928">
    <property type="entry name" value="ABC_TM1"/>
    <property type="match status" value="1"/>
</dbReference>
<dbReference type="InterPro" id="IPR000515">
    <property type="entry name" value="MetI-like"/>
</dbReference>
<dbReference type="SUPFAM" id="SSF161098">
    <property type="entry name" value="MetI-like"/>
    <property type="match status" value="1"/>
</dbReference>
<evidence type="ECO:0000313" key="10">
    <source>
        <dbReference type="EMBL" id="MBR7838978.1"/>
    </source>
</evidence>
<dbReference type="InterPro" id="IPR051393">
    <property type="entry name" value="ABC_transporter_permease"/>
</dbReference>
<evidence type="ECO:0000256" key="4">
    <source>
        <dbReference type="ARBA" id="ARBA00022692"/>
    </source>
</evidence>
<evidence type="ECO:0000256" key="3">
    <source>
        <dbReference type="ARBA" id="ARBA00022475"/>
    </source>
</evidence>
<comment type="subcellular location">
    <subcellularLocation>
        <location evidence="1 7">Cell membrane</location>
        <topology evidence="1 7">Multi-pass membrane protein</topology>
    </subcellularLocation>
</comment>
<dbReference type="GO" id="GO:0055085">
    <property type="term" value="P:transmembrane transport"/>
    <property type="evidence" value="ECO:0007669"/>
    <property type="project" value="InterPro"/>
</dbReference>
<dbReference type="Pfam" id="PF00528">
    <property type="entry name" value="BPD_transp_1"/>
    <property type="match status" value="1"/>
</dbReference>
<feature type="transmembrane region" description="Helical" evidence="7">
    <location>
        <begin position="88"/>
        <end position="108"/>
    </location>
</feature>
<keyword evidence="5 7" id="KW-1133">Transmembrane helix</keyword>
<keyword evidence="11" id="KW-1185">Reference proteome</keyword>
<dbReference type="InterPro" id="IPR035906">
    <property type="entry name" value="MetI-like_sf"/>
</dbReference>
<comment type="similarity">
    <text evidence="7">Belongs to the binding-protein-dependent transport system permease family.</text>
</comment>
<feature type="transmembrane region" description="Helical" evidence="7">
    <location>
        <begin position="165"/>
        <end position="185"/>
    </location>
</feature>
<keyword evidence="4 7" id="KW-0812">Transmembrane</keyword>
<accession>A0A941IVB4</accession>
<evidence type="ECO:0000256" key="6">
    <source>
        <dbReference type="ARBA" id="ARBA00023136"/>
    </source>
</evidence>
<keyword evidence="3" id="KW-1003">Cell membrane</keyword>
<gene>
    <name evidence="10" type="ORF">KDL01_37265</name>
</gene>
<feature type="transmembrane region" description="Helical" evidence="7">
    <location>
        <begin position="30"/>
        <end position="57"/>
    </location>
</feature>
<evidence type="ECO:0000256" key="7">
    <source>
        <dbReference type="RuleBase" id="RU363032"/>
    </source>
</evidence>
<keyword evidence="2 7" id="KW-0813">Transport</keyword>
<evidence type="ECO:0000256" key="1">
    <source>
        <dbReference type="ARBA" id="ARBA00004651"/>
    </source>
</evidence>
<dbReference type="RefSeq" id="WP_212533424.1">
    <property type="nucleotide sequence ID" value="NZ_JAGSOG010000358.1"/>
</dbReference>
<feature type="transmembrane region" description="Helical" evidence="7">
    <location>
        <begin position="120"/>
        <end position="145"/>
    </location>
</feature>
<dbReference type="PANTHER" id="PTHR30193:SF37">
    <property type="entry name" value="INNER MEMBRANE ABC TRANSPORTER PERMEASE PROTEIN YCJO"/>
    <property type="match status" value="1"/>
</dbReference>
<feature type="transmembrane region" description="Helical" evidence="7">
    <location>
        <begin position="277"/>
        <end position="299"/>
    </location>
</feature>
<protein>
    <submittedName>
        <fullName evidence="10">Sugar ABC transporter permease</fullName>
    </submittedName>
</protein>
<evidence type="ECO:0000256" key="2">
    <source>
        <dbReference type="ARBA" id="ARBA00022448"/>
    </source>
</evidence>
<feature type="region of interest" description="Disordered" evidence="8">
    <location>
        <begin position="1"/>
        <end position="28"/>
    </location>
</feature>
<comment type="caution">
    <text evidence="10">The sequence shown here is derived from an EMBL/GenBank/DDBJ whole genome shotgun (WGS) entry which is preliminary data.</text>
</comment>
<feature type="domain" description="ABC transmembrane type-1" evidence="9">
    <location>
        <begin position="87"/>
        <end position="298"/>
    </location>
</feature>
<organism evidence="10 11">
    <name type="scientific">Actinospica durhamensis</name>
    <dbReference type="NCBI Taxonomy" id="1508375"/>
    <lineage>
        <taxon>Bacteria</taxon>
        <taxon>Bacillati</taxon>
        <taxon>Actinomycetota</taxon>
        <taxon>Actinomycetes</taxon>
        <taxon>Catenulisporales</taxon>
        <taxon>Actinospicaceae</taxon>
        <taxon>Actinospica</taxon>
    </lineage>
</organism>
<name>A0A941IVB4_9ACTN</name>
<feature type="transmembrane region" description="Helical" evidence="7">
    <location>
        <begin position="230"/>
        <end position="251"/>
    </location>
</feature>
<dbReference type="EMBL" id="JAGSOG010000358">
    <property type="protein sequence ID" value="MBR7838978.1"/>
    <property type="molecule type" value="Genomic_DNA"/>
</dbReference>
<sequence length="314" mass="33791">MTSLTGDRPSHRAGAGPEIRRAAPGKGRPGVGWAVPGLLFFGLFALLPMAGVVYLSLTSWNGITAPQFTGWHNWSRFLGDHQMVQSTLVTGVLLVGNIAVQAPISILLGVWSAGRQRNRAVLSAIFFLPLLLSTAATAVMWRQLLDPNFGLPSKMSWLFLGDQNMLGTQAGAIVCLIAVTSWQFIPFHTLLYQGAARNVPATLYQAAELDGAGRVRQFWSITLPQLRNTVVTSTTFMVVGGLTAFDVVLLLTNGGPGTDTAILPFQMYQTAFVTYDYGYASAVATFLLLLATGASLLLVRLTGYHKMNSTLEGL</sequence>
<evidence type="ECO:0000313" key="11">
    <source>
        <dbReference type="Proteomes" id="UP000675781"/>
    </source>
</evidence>
<proteinExistence type="inferred from homology"/>